<protein>
    <recommendedName>
        <fullName evidence="3">Tail terminator</fullName>
    </recommendedName>
</protein>
<dbReference type="AlphaFoldDB" id="A0A6G9XYJ3"/>
<proteinExistence type="predicted"/>
<dbReference type="EMBL" id="CP046171">
    <property type="protein sequence ID" value="QIS05930.1"/>
    <property type="molecule type" value="Genomic_DNA"/>
</dbReference>
<evidence type="ECO:0000313" key="1">
    <source>
        <dbReference type="EMBL" id="QIS05930.1"/>
    </source>
</evidence>
<evidence type="ECO:0000313" key="2">
    <source>
        <dbReference type="Proteomes" id="UP000501705"/>
    </source>
</evidence>
<sequence>MTRRMPRVQAVALPILRAALPDTVKVGSWVEDLDHRAFPMVNVRSLGGFRNLQRPEDLSLPVIEMTAYTVDGLVETENLYQDALSALYDAAKRQVLTEHGYLNSVFETMGATQFSSLYMDSWRVQGLIRLGLRPPRTSA</sequence>
<reference evidence="1 2" key="1">
    <citation type="journal article" date="2019" name="ACS Chem. Biol.">
        <title>Identification and Mobilization of a Cryptic Antibiotic Biosynthesis Gene Locus from a Human-Pathogenic Nocardia Isolate.</title>
        <authorList>
            <person name="Herisse M."/>
            <person name="Ishida K."/>
            <person name="Porter J.L."/>
            <person name="Howden B."/>
            <person name="Hertweck C."/>
            <person name="Stinear T.P."/>
            <person name="Pidot S.J."/>
        </authorList>
    </citation>
    <scope>NUCLEOTIDE SEQUENCE [LARGE SCALE GENOMIC DNA]</scope>
    <source>
        <strain evidence="1 2">AUSMDU00024985</strain>
    </source>
</reference>
<organism evidence="1 2">
    <name type="scientific">Nocardia brasiliensis</name>
    <dbReference type="NCBI Taxonomy" id="37326"/>
    <lineage>
        <taxon>Bacteria</taxon>
        <taxon>Bacillati</taxon>
        <taxon>Actinomycetota</taxon>
        <taxon>Actinomycetes</taxon>
        <taxon>Mycobacteriales</taxon>
        <taxon>Nocardiaceae</taxon>
        <taxon>Nocardia</taxon>
    </lineage>
</organism>
<dbReference type="RefSeq" id="WP_167464983.1">
    <property type="nucleotide sequence ID" value="NZ_CP046171.1"/>
</dbReference>
<name>A0A6G9XYJ3_NOCBR</name>
<accession>A0A6G9XYJ3</accession>
<gene>
    <name evidence="1" type="ORF">F5X71_29725</name>
</gene>
<dbReference type="Proteomes" id="UP000501705">
    <property type="component" value="Chromosome"/>
</dbReference>
<evidence type="ECO:0008006" key="3">
    <source>
        <dbReference type="Google" id="ProtNLM"/>
    </source>
</evidence>